<feature type="chain" id="PRO_5041471293" evidence="1">
    <location>
        <begin position="23"/>
        <end position="153"/>
    </location>
</feature>
<dbReference type="AlphaFoldDB" id="A0AA36DST1"/>
<name>A0AA36DST1_CYLNA</name>
<keyword evidence="1" id="KW-0732">Signal</keyword>
<feature type="signal peptide" evidence="1">
    <location>
        <begin position="1"/>
        <end position="22"/>
    </location>
</feature>
<comment type="caution">
    <text evidence="2">The sequence shown here is derived from an EMBL/GenBank/DDBJ whole genome shotgun (WGS) entry which is preliminary data.</text>
</comment>
<dbReference type="PROSITE" id="PS51257">
    <property type="entry name" value="PROKAR_LIPOPROTEIN"/>
    <property type="match status" value="1"/>
</dbReference>
<evidence type="ECO:0000313" key="3">
    <source>
        <dbReference type="Proteomes" id="UP001176961"/>
    </source>
</evidence>
<dbReference type="Proteomes" id="UP001176961">
    <property type="component" value="Unassembled WGS sequence"/>
</dbReference>
<organism evidence="2 3">
    <name type="scientific">Cylicocyclus nassatus</name>
    <name type="common">Nematode worm</name>
    <dbReference type="NCBI Taxonomy" id="53992"/>
    <lineage>
        <taxon>Eukaryota</taxon>
        <taxon>Metazoa</taxon>
        <taxon>Ecdysozoa</taxon>
        <taxon>Nematoda</taxon>
        <taxon>Chromadorea</taxon>
        <taxon>Rhabditida</taxon>
        <taxon>Rhabditina</taxon>
        <taxon>Rhabditomorpha</taxon>
        <taxon>Strongyloidea</taxon>
        <taxon>Strongylidae</taxon>
        <taxon>Cylicocyclus</taxon>
    </lineage>
</organism>
<gene>
    <name evidence="2" type="ORF">CYNAS_LOCUS3390</name>
</gene>
<accession>A0AA36DST1</accession>
<reference evidence="2" key="1">
    <citation type="submission" date="2023-07" db="EMBL/GenBank/DDBJ databases">
        <authorList>
            <consortium name="CYATHOMIX"/>
        </authorList>
    </citation>
    <scope>NUCLEOTIDE SEQUENCE</scope>
    <source>
        <strain evidence="2">N/A</strain>
    </source>
</reference>
<protein>
    <submittedName>
        <fullName evidence="2">Uncharacterized protein</fullName>
    </submittedName>
</protein>
<proteinExistence type="predicted"/>
<evidence type="ECO:0000313" key="2">
    <source>
        <dbReference type="EMBL" id="CAJ0591407.1"/>
    </source>
</evidence>
<evidence type="ECO:0000256" key="1">
    <source>
        <dbReference type="SAM" id="SignalP"/>
    </source>
</evidence>
<keyword evidence="3" id="KW-1185">Reference proteome</keyword>
<dbReference type="EMBL" id="CATQJL010000001">
    <property type="protein sequence ID" value="CAJ0591407.1"/>
    <property type="molecule type" value="Genomic_DNA"/>
</dbReference>
<sequence length="153" mass="18105">MCHPRHLCFTLSVILCIGAACGWWDDYRLKPSVRNKIGTLLKGEKAQYDRKLEELVEAYIFIYASTHDPDELDVTKLMDFVSEYEKSFSQVYFWSKNQMYMYIVQFEGKVGCARLPRKPRRFLSPHKSRGYLCFIEEADTSFMPIWLFEPSNF</sequence>